<evidence type="ECO:0000256" key="1">
    <source>
        <dbReference type="ARBA" id="ARBA00004651"/>
    </source>
</evidence>
<dbReference type="PANTHER" id="PTHR30183:SF2">
    <property type="entry name" value="IRON UTILIZATION PROTEIN"/>
    <property type="match status" value="1"/>
</dbReference>
<feature type="transmembrane region" description="Helical" evidence="7">
    <location>
        <begin position="416"/>
        <end position="436"/>
    </location>
</feature>
<sequence length="564" mass="60768">MSRTRLSRSVPTALRSRLRLDAWNLLTLGIAAIVALPVLVVLAHIVMPTDGVWQHLASTVLGRYLANTLLLVIMVGLGTFIIGTGTAWLIVMCRFPGRRLFEWALLLPLAVPTYVIAYAYTDFLQYAGPVQGWLRATFEWGRDDYVFPDIRSLGGAATLITLVLYPYVYMLTRAAFLEQSVCVLDVGRTLGCGPWRLFGSVAVPLARPAIVGGVSLALMETLNEFGAVQYFGVDTFTTGIYRTWFGMGEQVAAAQLAACLLTFVIGLVLLERVSRGRRRYFHTTGRYRRLPEFPLAGWRAAAACLACLTPVLVGFLIPGGLLLYLALTGGDSLFGPAFLEFAGNSLVLAALAALVAVALALLLSYGARLHPGPTTRTATRIAAMGYAVPGSVVAVGILIPFAWLDDQINGWLRTHFGVIAGLIFSGSAFILIYAYVVRFLAVSFNALEASLGKVTPNMDAAARTLGQTAGGTLRRIHTPIMRSSLLAAAILVFVDVMKELPATIILRPFDFDTLAVRAHNLATDERLAEASTASLTIVVVGIMPVVLLSLAMRGARPGGKDEHL</sequence>
<gene>
    <name evidence="9" type="ORF">SAMN05192556_10944</name>
</gene>
<proteinExistence type="inferred from homology"/>
<dbReference type="PANTHER" id="PTHR30183">
    <property type="entry name" value="MOLYBDENUM TRANSPORT SYSTEM PERMEASE PROTEIN MODB"/>
    <property type="match status" value="1"/>
</dbReference>
<feature type="transmembrane region" description="Helical" evidence="7">
    <location>
        <begin position="386"/>
        <end position="404"/>
    </location>
</feature>
<feature type="transmembrane region" description="Helical" evidence="7">
    <location>
        <begin position="197"/>
        <end position="219"/>
    </location>
</feature>
<feature type="transmembrane region" description="Helical" evidence="7">
    <location>
        <begin position="21"/>
        <end position="45"/>
    </location>
</feature>
<keyword evidence="4 7" id="KW-0812">Transmembrane</keyword>
<dbReference type="InterPro" id="IPR035906">
    <property type="entry name" value="MetI-like_sf"/>
</dbReference>
<keyword evidence="2 7" id="KW-0813">Transport</keyword>
<comment type="similarity">
    <text evidence="7">Belongs to the binding-protein-dependent transport system permease family.</text>
</comment>
<keyword evidence="5 7" id="KW-1133">Transmembrane helix</keyword>
<evidence type="ECO:0000256" key="6">
    <source>
        <dbReference type="ARBA" id="ARBA00023136"/>
    </source>
</evidence>
<feature type="transmembrane region" description="Helical" evidence="7">
    <location>
        <begin position="251"/>
        <end position="270"/>
    </location>
</feature>
<evidence type="ECO:0000256" key="2">
    <source>
        <dbReference type="ARBA" id="ARBA00022448"/>
    </source>
</evidence>
<evidence type="ECO:0000313" key="10">
    <source>
        <dbReference type="Proteomes" id="UP000184248"/>
    </source>
</evidence>
<dbReference type="PROSITE" id="PS50928">
    <property type="entry name" value="ABC_TM1"/>
    <property type="match status" value="2"/>
</dbReference>
<evidence type="ECO:0000256" key="4">
    <source>
        <dbReference type="ARBA" id="ARBA00022692"/>
    </source>
</evidence>
<feature type="domain" description="ABC transmembrane type-1" evidence="8">
    <location>
        <begin position="65"/>
        <end position="269"/>
    </location>
</feature>
<reference evidence="10" key="1">
    <citation type="submission" date="2016-11" db="EMBL/GenBank/DDBJ databases">
        <authorList>
            <person name="Varghese N."/>
            <person name="Submissions S."/>
        </authorList>
    </citation>
    <scope>NUCLEOTIDE SEQUENCE [LARGE SCALE GENOMIC DNA]</scope>
    <source>
        <strain evidence="10">ALO Sharm</strain>
    </source>
</reference>
<dbReference type="CDD" id="cd06261">
    <property type="entry name" value="TM_PBP2"/>
    <property type="match status" value="1"/>
</dbReference>
<dbReference type="Pfam" id="PF00528">
    <property type="entry name" value="BPD_transp_1"/>
    <property type="match status" value="1"/>
</dbReference>
<evidence type="ECO:0000256" key="5">
    <source>
        <dbReference type="ARBA" id="ARBA00022989"/>
    </source>
</evidence>
<feature type="transmembrane region" description="Helical" evidence="7">
    <location>
        <begin position="296"/>
        <end position="326"/>
    </location>
</feature>
<feature type="transmembrane region" description="Helical" evidence="7">
    <location>
        <begin position="346"/>
        <end position="365"/>
    </location>
</feature>
<protein>
    <submittedName>
        <fullName evidence="9">Iron(III) transport system permease protein</fullName>
    </submittedName>
</protein>
<keyword evidence="10" id="KW-1185">Reference proteome</keyword>
<dbReference type="SUPFAM" id="SSF161098">
    <property type="entry name" value="MetI-like"/>
    <property type="match status" value="2"/>
</dbReference>
<dbReference type="EMBL" id="FRAL01000009">
    <property type="protein sequence ID" value="SHL19840.1"/>
    <property type="molecule type" value="Genomic_DNA"/>
</dbReference>
<feature type="transmembrane region" description="Helical" evidence="7">
    <location>
        <begin position="484"/>
        <end position="507"/>
    </location>
</feature>
<evidence type="ECO:0000256" key="3">
    <source>
        <dbReference type="ARBA" id="ARBA00022475"/>
    </source>
</evidence>
<dbReference type="OrthoDB" id="9790211at2"/>
<dbReference type="GO" id="GO:0005886">
    <property type="term" value="C:plasma membrane"/>
    <property type="evidence" value="ECO:0007669"/>
    <property type="project" value="UniProtKB-SubCell"/>
</dbReference>
<feature type="transmembrane region" description="Helical" evidence="7">
    <location>
        <begin position="153"/>
        <end position="176"/>
    </location>
</feature>
<accession>A0A1M6YNW9</accession>
<dbReference type="InterPro" id="IPR000515">
    <property type="entry name" value="MetI-like"/>
</dbReference>
<keyword evidence="3" id="KW-1003">Cell membrane</keyword>
<dbReference type="Proteomes" id="UP000184248">
    <property type="component" value="Unassembled WGS sequence"/>
</dbReference>
<organism evidence="9 10">
    <name type="scientific">Halomonas caseinilytica</name>
    <dbReference type="NCBI Taxonomy" id="438744"/>
    <lineage>
        <taxon>Bacteria</taxon>
        <taxon>Pseudomonadati</taxon>
        <taxon>Pseudomonadota</taxon>
        <taxon>Gammaproteobacteria</taxon>
        <taxon>Oceanospirillales</taxon>
        <taxon>Halomonadaceae</taxon>
        <taxon>Halomonas</taxon>
    </lineage>
</organism>
<dbReference type="FunFam" id="1.10.3720.10:FF:000088">
    <property type="entry name" value="Iron(III) ABC transporter, permease protein"/>
    <property type="match status" value="1"/>
</dbReference>
<feature type="transmembrane region" description="Helical" evidence="7">
    <location>
        <begin position="103"/>
        <end position="121"/>
    </location>
</feature>
<dbReference type="Gene3D" id="1.10.3720.10">
    <property type="entry name" value="MetI-like"/>
    <property type="match status" value="2"/>
</dbReference>
<dbReference type="AlphaFoldDB" id="A0A1M6YNW9"/>
<evidence type="ECO:0000313" key="9">
    <source>
        <dbReference type="EMBL" id="SHL19840.1"/>
    </source>
</evidence>
<feature type="domain" description="ABC transmembrane type-1" evidence="8">
    <location>
        <begin position="342"/>
        <end position="548"/>
    </location>
</feature>
<feature type="transmembrane region" description="Helical" evidence="7">
    <location>
        <begin position="65"/>
        <end position="91"/>
    </location>
</feature>
<evidence type="ECO:0000259" key="8">
    <source>
        <dbReference type="PROSITE" id="PS50928"/>
    </source>
</evidence>
<name>A0A1M6YNW9_9GAMM</name>
<comment type="subcellular location">
    <subcellularLocation>
        <location evidence="1 7">Cell membrane</location>
        <topology evidence="1 7">Multi-pass membrane protein</topology>
    </subcellularLocation>
</comment>
<dbReference type="GO" id="GO:0055085">
    <property type="term" value="P:transmembrane transport"/>
    <property type="evidence" value="ECO:0007669"/>
    <property type="project" value="InterPro"/>
</dbReference>
<evidence type="ECO:0000256" key="7">
    <source>
        <dbReference type="RuleBase" id="RU363032"/>
    </source>
</evidence>
<keyword evidence="6 7" id="KW-0472">Membrane</keyword>
<feature type="transmembrane region" description="Helical" evidence="7">
    <location>
        <begin position="527"/>
        <end position="550"/>
    </location>
</feature>